<evidence type="ECO:0000259" key="1">
    <source>
        <dbReference type="Pfam" id="PF01863"/>
    </source>
</evidence>
<evidence type="ECO:0000313" key="3">
    <source>
        <dbReference type="Proteomes" id="UP000586305"/>
    </source>
</evidence>
<dbReference type="PANTHER" id="PTHR30399:SF1">
    <property type="entry name" value="UTP PYROPHOSPHATASE"/>
    <property type="match status" value="1"/>
</dbReference>
<sequence>MFEYQLKLSKKRKTIALKVTDNGVLVYAPQGACIKGVERWLETKTLWVAKQQQRLAKSVQQQIPWNSGKLLVFGNEYAFTCDRVLPSHIDHLQQKVVVHITAKSSTKSIRLALVKLLAAELEQYIDSRLHTLSVQMNSPVESVKFREYKSRWGSCSSHYALTFNVLLAGAPKRMIDYVMVHELAHCHVMAHNRAFWSLVAMYDSNYKEAVSWFKTNGKQLFIAKD</sequence>
<comment type="caution">
    <text evidence="2">The sequence shown here is derived from an EMBL/GenBank/DDBJ whole genome shotgun (WGS) entry which is preliminary data.</text>
</comment>
<keyword evidence="3" id="KW-1185">Reference proteome</keyword>
<dbReference type="EMBL" id="JABBPG010000003">
    <property type="protein sequence ID" value="NOU50906.1"/>
    <property type="molecule type" value="Genomic_DNA"/>
</dbReference>
<reference evidence="2 3" key="1">
    <citation type="submission" date="2020-04" db="EMBL/GenBank/DDBJ databases">
        <title>Pseudoalteromonas caenipelagi sp. nov., isolated from a tidal flat.</title>
        <authorList>
            <person name="Park S."/>
            <person name="Yoon J.-H."/>
        </authorList>
    </citation>
    <scope>NUCLEOTIDE SEQUENCE [LARGE SCALE GENOMIC DNA]</scope>
    <source>
        <strain evidence="2 3">JBTF-M23</strain>
    </source>
</reference>
<dbReference type="Pfam" id="PF01863">
    <property type="entry name" value="YgjP-like"/>
    <property type="match status" value="1"/>
</dbReference>
<dbReference type="PANTHER" id="PTHR30399">
    <property type="entry name" value="UNCHARACTERIZED PROTEIN YGJP"/>
    <property type="match status" value="1"/>
</dbReference>
<dbReference type="AlphaFoldDB" id="A0A849VC96"/>
<dbReference type="InterPro" id="IPR053136">
    <property type="entry name" value="UTP_pyrophosphatase-like"/>
</dbReference>
<dbReference type="Gene3D" id="3.30.2010.10">
    <property type="entry name" value="Metalloproteases ('zincins'), catalytic domain"/>
    <property type="match status" value="1"/>
</dbReference>
<protein>
    <submittedName>
        <fullName evidence="2">M48 family metallopeptidase</fullName>
    </submittedName>
</protein>
<evidence type="ECO:0000313" key="2">
    <source>
        <dbReference type="EMBL" id="NOU50906.1"/>
    </source>
</evidence>
<gene>
    <name evidence="2" type="ORF">HG263_10210</name>
</gene>
<proteinExistence type="predicted"/>
<name>A0A849VC96_9GAMM</name>
<accession>A0A849VC96</accession>
<dbReference type="RefSeq" id="WP_171625974.1">
    <property type="nucleotide sequence ID" value="NZ_JABBPG010000003.1"/>
</dbReference>
<dbReference type="InterPro" id="IPR002725">
    <property type="entry name" value="YgjP-like_metallopeptidase"/>
</dbReference>
<dbReference type="CDD" id="cd07344">
    <property type="entry name" value="M48_yhfN_like"/>
    <property type="match status" value="1"/>
</dbReference>
<dbReference type="Proteomes" id="UP000586305">
    <property type="component" value="Unassembled WGS sequence"/>
</dbReference>
<organism evidence="2 3">
    <name type="scientific">Pseudoalteromonas caenipelagi</name>
    <dbReference type="NCBI Taxonomy" id="2726988"/>
    <lineage>
        <taxon>Bacteria</taxon>
        <taxon>Pseudomonadati</taxon>
        <taxon>Pseudomonadota</taxon>
        <taxon>Gammaproteobacteria</taxon>
        <taxon>Alteromonadales</taxon>
        <taxon>Pseudoalteromonadaceae</taxon>
        <taxon>Pseudoalteromonas</taxon>
    </lineage>
</organism>
<feature type="domain" description="YgjP-like metallopeptidase" evidence="1">
    <location>
        <begin position="13"/>
        <end position="215"/>
    </location>
</feature>